<keyword evidence="2" id="KW-0328">Glycosyltransferase</keyword>
<keyword evidence="4" id="KW-0812">Transmembrane</keyword>
<name>A0A913X757_EXADI</name>
<keyword evidence="3" id="KW-0808">Transferase</keyword>
<dbReference type="InterPro" id="IPR002213">
    <property type="entry name" value="UDP_glucos_trans"/>
</dbReference>
<protein>
    <recommendedName>
        <fullName evidence="7">Glucuronosyltransferase</fullName>
    </recommendedName>
</protein>
<evidence type="ECO:0008006" key="7">
    <source>
        <dbReference type="Google" id="ProtNLM"/>
    </source>
</evidence>
<proteinExistence type="inferred from homology"/>
<dbReference type="InterPro" id="IPR050271">
    <property type="entry name" value="UDP-glycosyltransferase"/>
</dbReference>
<dbReference type="EnsemblMetazoa" id="XM_021044276.2">
    <property type="protein sequence ID" value="XP_020899935.1"/>
    <property type="gene ID" value="LOC110238592"/>
</dbReference>
<evidence type="ECO:0000256" key="3">
    <source>
        <dbReference type="ARBA" id="ARBA00022679"/>
    </source>
</evidence>
<organism evidence="5 6">
    <name type="scientific">Exaiptasia diaphana</name>
    <name type="common">Tropical sea anemone</name>
    <name type="synonym">Aiptasia pulchella</name>
    <dbReference type="NCBI Taxonomy" id="2652724"/>
    <lineage>
        <taxon>Eukaryota</taxon>
        <taxon>Metazoa</taxon>
        <taxon>Cnidaria</taxon>
        <taxon>Anthozoa</taxon>
        <taxon>Hexacorallia</taxon>
        <taxon>Actiniaria</taxon>
        <taxon>Aiptasiidae</taxon>
        <taxon>Exaiptasia</taxon>
    </lineage>
</organism>
<dbReference type="SUPFAM" id="SSF53756">
    <property type="entry name" value="UDP-Glycosyltransferase/glycogen phosphorylase"/>
    <property type="match status" value="1"/>
</dbReference>
<keyword evidence="4" id="KW-0472">Membrane</keyword>
<dbReference type="AlphaFoldDB" id="A0A913X757"/>
<feature type="transmembrane region" description="Helical" evidence="4">
    <location>
        <begin position="305"/>
        <end position="328"/>
    </location>
</feature>
<dbReference type="Pfam" id="PF00201">
    <property type="entry name" value="UDPGT"/>
    <property type="match status" value="1"/>
</dbReference>
<evidence type="ECO:0000256" key="1">
    <source>
        <dbReference type="ARBA" id="ARBA00009995"/>
    </source>
</evidence>
<accession>A0A913X757</accession>
<dbReference type="Proteomes" id="UP000887567">
    <property type="component" value="Unplaced"/>
</dbReference>
<dbReference type="GO" id="GO:0008194">
    <property type="term" value="F:UDP-glycosyltransferase activity"/>
    <property type="evidence" value="ECO:0007669"/>
    <property type="project" value="InterPro"/>
</dbReference>
<dbReference type="Gene3D" id="3.40.50.2000">
    <property type="entry name" value="Glycogen Phosphorylase B"/>
    <property type="match status" value="1"/>
</dbReference>
<dbReference type="PANTHER" id="PTHR48043">
    <property type="entry name" value="EG:EG0003.4 PROTEIN-RELATED"/>
    <property type="match status" value="1"/>
</dbReference>
<dbReference type="PANTHER" id="PTHR48043:SF145">
    <property type="entry name" value="FI06409P-RELATED"/>
    <property type="match status" value="1"/>
</dbReference>
<dbReference type="FunFam" id="3.40.50.2000:FF:000021">
    <property type="entry name" value="UDP-glucuronosyltransferase"/>
    <property type="match status" value="1"/>
</dbReference>
<dbReference type="OrthoDB" id="5983272at2759"/>
<dbReference type="GeneID" id="110238592"/>
<dbReference type="CDD" id="cd03784">
    <property type="entry name" value="GT1_Gtf-like"/>
    <property type="match status" value="1"/>
</dbReference>
<keyword evidence="6" id="KW-1185">Reference proteome</keyword>
<comment type="similarity">
    <text evidence="1">Belongs to the UDP-glycosyltransferase family.</text>
</comment>
<evidence type="ECO:0000256" key="2">
    <source>
        <dbReference type="ARBA" id="ARBA00022676"/>
    </source>
</evidence>
<evidence type="ECO:0000313" key="6">
    <source>
        <dbReference type="Proteomes" id="UP000887567"/>
    </source>
</evidence>
<reference evidence="5" key="1">
    <citation type="submission" date="2022-11" db="UniProtKB">
        <authorList>
            <consortium name="EnsemblMetazoa"/>
        </authorList>
    </citation>
    <scope>IDENTIFICATION</scope>
</reference>
<dbReference type="RefSeq" id="XP_020899935.1">
    <property type="nucleotide sequence ID" value="XM_021044276.2"/>
</dbReference>
<dbReference type="KEGG" id="epa:110238592"/>
<evidence type="ECO:0000256" key="4">
    <source>
        <dbReference type="SAM" id="Phobius"/>
    </source>
</evidence>
<keyword evidence="4" id="KW-1133">Transmembrane helix</keyword>
<evidence type="ECO:0000313" key="5">
    <source>
        <dbReference type="EnsemblMetazoa" id="XP_020899935.1"/>
    </source>
</evidence>
<sequence length="349" mass="40315">MQNENILKLSYLPQLLSQNPGKMNFLQRLKNVIVFWMLKGLNTALFKPLLVQMKAEYGIKPEKSLAEVFDDKELTLFMSDFAYEYPQPMRPDYKSIGPVSIQPVQPLPSCLRQEIKSSGDDGAIIVSFGSNVASVLDKDKVDIMAEAFGRLKQKVIWRLQGYKPSSLCDNIIVRDWIPQNDLLANEKLRAFVSHVGMNGMYETLYYGVPVVAIPLYADQFDNTAQMVEKGVALTVDYNNLTVDDLYNKIQRVIHEPSFRENAQRISRLMQDRPRSPVQEAGDWIEYALRHESLAHLRPYSTQLPWYQYFLVDVAVFLVLVVLVVIMVIKYTLRLMCWMCCRRDKKQKTQ</sequence>
<dbReference type="OMA" id="MESKEAN"/>